<sequence length="240" mass="25782">MSAALRYLTVGPSAAHKATIVFIHGLGDSGHGWEPVARMLGQDPGLKHVKWILPHAPQMPVSVNMGMTMSSWFDIPKIPVESRKESDYDEENIMANSKLIQAIIDKEIESGTDSRKIVVGGFSQGGVMAVVSGLAYNKPLGGIVILSSFVPLVDKIQKLINPAQDVATLPVFVAHGTEDPVIDVQLADTTLDLLTKLGFARAGSGSANGVTFNKYPMGHSTCMEELQRLTSWLKQVVSSS</sequence>
<evidence type="ECO:0000256" key="2">
    <source>
        <dbReference type="ARBA" id="ARBA00012423"/>
    </source>
</evidence>
<dbReference type="GO" id="GO:0005737">
    <property type="term" value="C:cytoplasm"/>
    <property type="evidence" value="ECO:0007669"/>
    <property type="project" value="TreeGrafter"/>
</dbReference>
<evidence type="ECO:0000256" key="5">
    <source>
        <dbReference type="ARBA" id="ARBA00022801"/>
    </source>
</evidence>
<evidence type="ECO:0000256" key="4">
    <source>
        <dbReference type="ARBA" id="ARBA00022487"/>
    </source>
</evidence>
<dbReference type="STRING" id="1314674.A0A0D7BUN9"/>
<evidence type="ECO:0000259" key="10">
    <source>
        <dbReference type="Pfam" id="PF02230"/>
    </source>
</evidence>
<organism evidence="11 12">
    <name type="scientific">Cylindrobasidium torrendii FP15055 ss-10</name>
    <dbReference type="NCBI Taxonomy" id="1314674"/>
    <lineage>
        <taxon>Eukaryota</taxon>
        <taxon>Fungi</taxon>
        <taxon>Dikarya</taxon>
        <taxon>Basidiomycota</taxon>
        <taxon>Agaricomycotina</taxon>
        <taxon>Agaricomycetes</taxon>
        <taxon>Agaricomycetidae</taxon>
        <taxon>Agaricales</taxon>
        <taxon>Marasmiineae</taxon>
        <taxon>Physalacriaceae</taxon>
        <taxon>Cylindrobasidium</taxon>
    </lineage>
</organism>
<keyword evidence="5" id="KW-0378">Hydrolase</keyword>
<comment type="catalytic activity">
    <reaction evidence="9">
        <text>S-hexadecanoyl-L-cysteinyl-[protein] + H2O = L-cysteinyl-[protein] + hexadecanoate + H(+)</text>
        <dbReference type="Rhea" id="RHEA:19233"/>
        <dbReference type="Rhea" id="RHEA-COMP:10131"/>
        <dbReference type="Rhea" id="RHEA-COMP:11032"/>
        <dbReference type="ChEBI" id="CHEBI:7896"/>
        <dbReference type="ChEBI" id="CHEBI:15377"/>
        <dbReference type="ChEBI" id="CHEBI:15378"/>
        <dbReference type="ChEBI" id="CHEBI:29950"/>
        <dbReference type="ChEBI" id="CHEBI:74151"/>
        <dbReference type="EC" id="3.1.2.22"/>
    </reaction>
</comment>
<evidence type="ECO:0000256" key="9">
    <source>
        <dbReference type="ARBA" id="ARBA00047337"/>
    </source>
</evidence>
<dbReference type="GO" id="GO:0006631">
    <property type="term" value="P:fatty acid metabolic process"/>
    <property type="evidence" value="ECO:0007669"/>
    <property type="project" value="UniProtKB-KW"/>
</dbReference>
<protein>
    <recommendedName>
        <fullName evidence="3">Acyl-protein thioesterase 1</fullName>
        <ecNumber evidence="2">3.1.2.22</ecNumber>
    </recommendedName>
    <alternativeName>
        <fullName evidence="8">Palmitoyl-protein hydrolase</fullName>
    </alternativeName>
</protein>
<dbReference type="Proteomes" id="UP000054007">
    <property type="component" value="Unassembled WGS sequence"/>
</dbReference>
<keyword evidence="6" id="KW-0276">Fatty acid metabolism</keyword>
<evidence type="ECO:0000256" key="7">
    <source>
        <dbReference type="ARBA" id="ARBA00029392"/>
    </source>
</evidence>
<evidence type="ECO:0000256" key="1">
    <source>
        <dbReference type="ARBA" id="ARBA00006499"/>
    </source>
</evidence>
<dbReference type="PANTHER" id="PTHR10655">
    <property type="entry name" value="LYSOPHOSPHOLIPASE-RELATED"/>
    <property type="match status" value="1"/>
</dbReference>
<keyword evidence="12" id="KW-1185">Reference proteome</keyword>
<dbReference type="Gene3D" id="3.40.50.1820">
    <property type="entry name" value="alpha/beta hydrolase"/>
    <property type="match status" value="1"/>
</dbReference>
<accession>A0A0D7BUN9</accession>
<proteinExistence type="inferred from homology"/>
<dbReference type="AlphaFoldDB" id="A0A0D7BUN9"/>
<dbReference type="InterPro" id="IPR050565">
    <property type="entry name" value="LYPA1-2/EST-like"/>
</dbReference>
<keyword evidence="6" id="KW-0443">Lipid metabolism</keyword>
<dbReference type="EC" id="3.1.2.22" evidence="2"/>
<evidence type="ECO:0000256" key="8">
    <source>
        <dbReference type="ARBA" id="ARBA00031195"/>
    </source>
</evidence>
<comment type="function">
    <text evidence="7">Hydrolyzes fatty acids from S-acylated cysteine residues in proteins with a strong preference for palmitoylated G-alpha proteins over other acyl substrates. Mediates the deacylation of G-alpha proteins such as GPA1 in vivo, but has weak or no activity toward palmitoylated Ras proteins. Has weak lysophospholipase activity in vitro; however such activity may not exist in vivo.</text>
</comment>
<dbReference type="PANTHER" id="PTHR10655:SF17">
    <property type="entry name" value="LYSOPHOSPHOLIPASE-LIKE PROTEIN 1"/>
    <property type="match status" value="1"/>
</dbReference>
<evidence type="ECO:0000256" key="3">
    <source>
        <dbReference type="ARBA" id="ARBA00014923"/>
    </source>
</evidence>
<reference evidence="11 12" key="1">
    <citation type="journal article" date="2015" name="Fungal Genet. Biol.">
        <title>Evolution of novel wood decay mechanisms in Agaricales revealed by the genome sequences of Fistulina hepatica and Cylindrobasidium torrendii.</title>
        <authorList>
            <person name="Floudas D."/>
            <person name="Held B.W."/>
            <person name="Riley R."/>
            <person name="Nagy L.G."/>
            <person name="Koehler G."/>
            <person name="Ransdell A.S."/>
            <person name="Younus H."/>
            <person name="Chow J."/>
            <person name="Chiniquy J."/>
            <person name="Lipzen A."/>
            <person name="Tritt A."/>
            <person name="Sun H."/>
            <person name="Haridas S."/>
            <person name="LaButti K."/>
            <person name="Ohm R.A."/>
            <person name="Kues U."/>
            <person name="Blanchette R.A."/>
            <person name="Grigoriev I.V."/>
            <person name="Minto R.E."/>
            <person name="Hibbett D.S."/>
        </authorList>
    </citation>
    <scope>NUCLEOTIDE SEQUENCE [LARGE SCALE GENOMIC DNA]</scope>
    <source>
        <strain evidence="11 12">FP15055 ss-10</strain>
    </source>
</reference>
<evidence type="ECO:0000313" key="11">
    <source>
        <dbReference type="EMBL" id="KIY73965.1"/>
    </source>
</evidence>
<dbReference type="InterPro" id="IPR029058">
    <property type="entry name" value="AB_hydrolase_fold"/>
</dbReference>
<dbReference type="InterPro" id="IPR003140">
    <property type="entry name" value="PLipase/COase/thioEstase"/>
</dbReference>
<comment type="similarity">
    <text evidence="1">Belongs to the AB hydrolase superfamily. AB hydrolase 2 family.</text>
</comment>
<dbReference type="Pfam" id="PF02230">
    <property type="entry name" value="Abhydrolase_2"/>
    <property type="match status" value="1"/>
</dbReference>
<dbReference type="GO" id="GO:0008474">
    <property type="term" value="F:palmitoyl-(protein) hydrolase activity"/>
    <property type="evidence" value="ECO:0007669"/>
    <property type="project" value="UniProtKB-EC"/>
</dbReference>
<feature type="domain" description="Phospholipase/carboxylesterase/thioesterase" evidence="10">
    <location>
        <begin position="11"/>
        <end position="235"/>
    </location>
</feature>
<gene>
    <name evidence="11" type="ORF">CYLTODRAFT_386078</name>
</gene>
<dbReference type="SUPFAM" id="SSF53474">
    <property type="entry name" value="alpha/beta-Hydrolases"/>
    <property type="match status" value="1"/>
</dbReference>
<dbReference type="GO" id="GO:0052689">
    <property type="term" value="F:carboxylic ester hydrolase activity"/>
    <property type="evidence" value="ECO:0007669"/>
    <property type="project" value="UniProtKB-KW"/>
</dbReference>
<dbReference type="EMBL" id="KN880433">
    <property type="protein sequence ID" value="KIY73965.1"/>
    <property type="molecule type" value="Genomic_DNA"/>
</dbReference>
<evidence type="ECO:0000256" key="6">
    <source>
        <dbReference type="ARBA" id="ARBA00022832"/>
    </source>
</evidence>
<evidence type="ECO:0000313" key="12">
    <source>
        <dbReference type="Proteomes" id="UP000054007"/>
    </source>
</evidence>
<keyword evidence="4" id="KW-0719">Serine esterase</keyword>
<dbReference type="OrthoDB" id="2418081at2759"/>
<name>A0A0D7BUN9_9AGAR</name>